<sequence>LTLVFNFDRDQQATRLTVSNILSTVVVNVRVTGDASILKQSKFKGLSNLQVSTIVHRFEASFCLEKNVIEVPLSYHRQWSPNYPTYVLFDYKGNKHFIKLRKYANRFFFGDGLKELRRTHGIYESVIMCFVAWDKNTNFSVDVVGPLHRQTHQRSATTTRRHVFTIDISKDMIQHNYQLVLPPEASNYLSGSKEYMIVDRGRGRLYEWMITMNNGLSCVVESWIKYLADSHLKPGDEVVFFYNFDQHLWEVLYRKQVKWNQEEDEADST</sequence>
<evidence type="ECO:0000313" key="7">
    <source>
        <dbReference type="EMBL" id="RZC08795.1"/>
    </source>
</evidence>
<evidence type="ECO:0000259" key="6">
    <source>
        <dbReference type="Pfam" id="PF23935"/>
    </source>
</evidence>
<comment type="caution">
    <text evidence="7">The sequence shown here is derived from an EMBL/GenBank/DDBJ whole genome shotgun (WGS) entry which is preliminary data.</text>
</comment>
<dbReference type="EMBL" id="QZWG01000006">
    <property type="protein sequence ID" value="RZC08795.1"/>
    <property type="molecule type" value="Genomic_DNA"/>
</dbReference>
<gene>
    <name evidence="7" type="ORF">D0Y65_015483</name>
</gene>
<name>A0A445KD98_GLYSO</name>
<keyword evidence="4" id="KW-0804">Transcription</keyword>
<feature type="domain" description="DUF7271" evidence="6">
    <location>
        <begin position="91"/>
        <end position="166"/>
    </location>
</feature>
<evidence type="ECO:0000256" key="5">
    <source>
        <dbReference type="ARBA" id="ARBA00023242"/>
    </source>
</evidence>
<comment type="subcellular location">
    <subcellularLocation>
        <location evidence="1">Nucleus</location>
    </subcellularLocation>
</comment>
<dbReference type="Gene3D" id="2.40.330.10">
    <property type="entry name" value="DNA-binding pseudobarrel domain"/>
    <property type="match status" value="1"/>
</dbReference>
<dbReference type="GO" id="GO:0005634">
    <property type="term" value="C:nucleus"/>
    <property type="evidence" value="ECO:0007669"/>
    <property type="project" value="UniProtKB-SubCell"/>
</dbReference>
<evidence type="ECO:0000256" key="3">
    <source>
        <dbReference type="ARBA" id="ARBA00023125"/>
    </source>
</evidence>
<organism evidence="7 8">
    <name type="scientific">Glycine soja</name>
    <name type="common">Wild soybean</name>
    <dbReference type="NCBI Taxonomy" id="3848"/>
    <lineage>
        <taxon>Eukaryota</taxon>
        <taxon>Viridiplantae</taxon>
        <taxon>Streptophyta</taxon>
        <taxon>Embryophyta</taxon>
        <taxon>Tracheophyta</taxon>
        <taxon>Spermatophyta</taxon>
        <taxon>Magnoliopsida</taxon>
        <taxon>eudicotyledons</taxon>
        <taxon>Gunneridae</taxon>
        <taxon>Pentapetalae</taxon>
        <taxon>rosids</taxon>
        <taxon>fabids</taxon>
        <taxon>Fabales</taxon>
        <taxon>Fabaceae</taxon>
        <taxon>Papilionoideae</taxon>
        <taxon>50 kb inversion clade</taxon>
        <taxon>NPAAA clade</taxon>
        <taxon>indigoferoid/millettioid clade</taxon>
        <taxon>Phaseoleae</taxon>
        <taxon>Glycine</taxon>
        <taxon>Glycine subgen. Soja</taxon>
    </lineage>
</organism>
<evidence type="ECO:0000256" key="1">
    <source>
        <dbReference type="ARBA" id="ARBA00004123"/>
    </source>
</evidence>
<keyword evidence="8" id="KW-1185">Reference proteome</keyword>
<dbReference type="Pfam" id="PF23935">
    <property type="entry name" value="DUF7271"/>
    <property type="match status" value="1"/>
</dbReference>
<evidence type="ECO:0000313" key="8">
    <source>
        <dbReference type="Proteomes" id="UP000289340"/>
    </source>
</evidence>
<dbReference type="SUPFAM" id="SSF101936">
    <property type="entry name" value="DNA-binding pseudobarrel domain"/>
    <property type="match status" value="1"/>
</dbReference>
<accession>A0A445KD98</accession>
<dbReference type="Proteomes" id="UP000289340">
    <property type="component" value="Chromosome 6"/>
</dbReference>
<reference evidence="7 8" key="1">
    <citation type="submission" date="2018-09" db="EMBL/GenBank/DDBJ databases">
        <title>A high-quality reference genome of wild soybean provides a powerful tool to mine soybean genomes.</title>
        <authorList>
            <person name="Xie M."/>
            <person name="Chung C.Y.L."/>
            <person name="Li M.-W."/>
            <person name="Wong F.-L."/>
            <person name="Chan T.-F."/>
            <person name="Lam H.-M."/>
        </authorList>
    </citation>
    <scope>NUCLEOTIDE SEQUENCE [LARGE SCALE GENOMIC DNA]</scope>
    <source>
        <strain evidence="8">cv. W05</strain>
        <tissue evidence="7">Hypocotyl of etiolated seedlings</tissue>
    </source>
</reference>
<dbReference type="InterPro" id="IPR015300">
    <property type="entry name" value="DNA-bd_pseudobarrel_sf"/>
</dbReference>
<keyword evidence="3" id="KW-0238">DNA-binding</keyword>
<feature type="non-terminal residue" evidence="7">
    <location>
        <position position="1"/>
    </location>
</feature>
<keyword evidence="5" id="KW-0539">Nucleus</keyword>
<protein>
    <recommendedName>
        <fullName evidence="6">DUF7271 domain-containing protein</fullName>
    </recommendedName>
</protein>
<evidence type="ECO:0000256" key="2">
    <source>
        <dbReference type="ARBA" id="ARBA00023015"/>
    </source>
</evidence>
<dbReference type="AlphaFoldDB" id="A0A445KD98"/>
<dbReference type="InterPro" id="IPR055695">
    <property type="entry name" value="DUF7271"/>
</dbReference>
<dbReference type="GO" id="GO:0003677">
    <property type="term" value="F:DNA binding"/>
    <property type="evidence" value="ECO:0007669"/>
    <property type="project" value="UniProtKB-KW"/>
</dbReference>
<evidence type="ECO:0000256" key="4">
    <source>
        <dbReference type="ARBA" id="ARBA00023163"/>
    </source>
</evidence>
<proteinExistence type="predicted"/>
<keyword evidence="2" id="KW-0805">Transcription regulation</keyword>